<reference evidence="6 7" key="1">
    <citation type="submission" date="2021-04" db="EMBL/GenBank/DDBJ databases">
        <authorList>
            <person name="Bliznina A."/>
        </authorList>
    </citation>
    <scope>NUCLEOTIDE SEQUENCE [LARGE SCALE GENOMIC DNA]</scope>
</reference>
<gene>
    <name evidence="6" type="ORF">OKIOD_LOCUS9443</name>
</gene>
<protein>
    <submittedName>
        <fullName evidence="6">Oidioi.mRNA.OKI2018_I69.chr1.g678.t1.cds</fullName>
    </submittedName>
</protein>
<proteinExistence type="predicted"/>
<feature type="transmembrane region" description="Helical" evidence="4">
    <location>
        <begin position="825"/>
        <end position="848"/>
    </location>
</feature>
<accession>A0ABN7SSS2</accession>
<dbReference type="PANTHER" id="PTHR11475">
    <property type="entry name" value="OXIDASE/PEROXIDASE"/>
    <property type="match status" value="1"/>
</dbReference>
<dbReference type="PANTHER" id="PTHR11475:SF121">
    <property type="entry name" value="THYROID PEROXIDASE-LIKE"/>
    <property type="match status" value="1"/>
</dbReference>
<dbReference type="SUPFAM" id="SSF48113">
    <property type="entry name" value="Heme-dependent peroxidases"/>
    <property type="match status" value="1"/>
</dbReference>
<dbReference type="SMART" id="SM00032">
    <property type="entry name" value="CCP"/>
    <property type="match status" value="1"/>
</dbReference>
<dbReference type="InterPro" id="IPR037120">
    <property type="entry name" value="Haem_peroxidase_sf_animal"/>
</dbReference>
<evidence type="ECO:0000259" key="5">
    <source>
        <dbReference type="PROSITE" id="PS50923"/>
    </source>
</evidence>
<dbReference type="CDD" id="cd00033">
    <property type="entry name" value="CCP"/>
    <property type="match status" value="1"/>
</dbReference>
<dbReference type="Pfam" id="PF00084">
    <property type="entry name" value="Sushi"/>
    <property type="match status" value="1"/>
</dbReference>
<feature type="region of interest" description="Disordered" evidence="3">
    <location>
        <begin position="867"/>
        <end position="891"/>
    </location>
</feature>
<dbReference type="InterPro" id="IPR000436">
    <property type="entry name" value="Sushi_SCR_CCP_dom"/>
</dbReference>
<dbReference type="PROSITE" id="PS01187">
    <property type="entry name" value="EGF_CA"/>
    <property type="match status" value="1"/>
</dbReference>
<keyword evidence="4" id="KW-0472">Membrane</keyword>
<keyword evidence="2" id="KW-0768">Sushi</keyword>
<dbReference type="InterPro" id="IPR035976">
    <property type="entry name" value="Sushi/SCR/CCP_sf"/>
</dbReference>
<sequence>MIFEEINNDTIAVTFYEAQQNVLDTYSHAEHQFKSDIWRDPRLLFSYFKRPVGDETEKLVLAADMYTHSLDLIKNSRKNPRRVRRERVDATDQLSREQQDALVAFTGCRVNDISRVCPTDLMNTKYQQITGTCNNQRNSHWGASNMPQRRVLPSIYEDNISLPVGIDPAIRYAGGTRSADQTQGQPLPLVRAVSNSLARVAEADVISDIQYTHLLTVWGQYIDHDLGITPQSKSISSFQGNTRCESTCENLNPCFPIQLPAGDPKLLLGRQCLPFFRSAAICGTGAIVPGGLTWQQPREQVNANTAFLDASTVYGSNLKTKEMIRDPERPAFLKVNAQFNDNGRAYLPFSGDKCVQEVNSTEPDVPCWLAGDGRAAEVIPLASVHTIWVRWHNFLAEKLISLNRHWSQEQVYQETRKIVSAVHQKVTFYDYLPKIIGQTAFDAIGVNYPGYDETIDATVSNVFTTAAFRFGHAAIRSTLFRLNENFQEHEQFKNIPLHKSFFSPWRIVRGGGLDPVLRGLVFGQAKAVAPRSVMNDELREKLFELENKSGFDLASLNLQRGRDHGLPLYGAWKQFCESYLSTAAPTLAYSASTAFITDPDVINRLTVLYGDIDNTDIWIAGLLEDIPTGSRVGPTFQCLLMEQFSRYRTGDRFWFENPSTFSAAQTQAIQAVDMGLVLCETSDIGRVPPDAFVQEPTISTMIPCGAKATMNLDLWREDGTSGSCGALPHPENGFGVFNAQRQVEFFCNPGFRFRDGSRQGTPSTCFSGRWDPPTPMCLNINECEVNNGGCGELSCRDTQGSFECFDPMDNEVREETGGLNTQTRILIIGSVTLGCLVFIGISVIFCYLRRRRFNKVVSKSEILNKSEPPQISSVSSSEVGSTTSLQKSSLK</sequence>
<feature type="compositionally biased region" description="Low complexity" evidence="3">
    <location>
        <begin position="867"/>
        <end position="884"/>
    </location>
</feature>
<organism evidence="6 7">
    <name type="scientific">Oikopleura dioica</name>
    <name type="common">Tunicate</name>
    <dbReference type="NCBI Taxonomy" id="34765"/>
    <lineage>
        <taxon>Eukaryota</taxon>
        <taxon>Metazoa</taxon>
        <taxon>Chordata</taxon>
        <taxon>Tunicata</taxon>
        <taxon>Appendicularia</taxon>
        <taxon>Copelata</taxon>
        <taxon>Oikopleuridae</taxon>
        <taxon>Oikopleura</taxon>
    </lineage>
</organism>
<dbReference type="Gene3D" id="1.10.640.10">
    <property type="entry name" value="Haem peroxidase domain superfamily, animal type"/>
    <property type="match status" value="1"/>
</dbReference>
<evidence type="ECO:0000313" key="7">
    <source>
        <dbReference type="Proteomes" id="UP001158576"/>
    </source>
</evidence>
<dbReference type="Proteomes" id="UP001158576">
    <property type="component" value="Chromosome 1"/>
</dbReference>
<name>A0ABN7SSS2_OIKDI</name>
<dbReference type="Gene3D" id="2.10.25.10">
    <property type="entry name" value="Laminin"/>
    <property type="match status" value="1"/>
</dbReference>
<dbReference type="PROSITE" id="PS50923">
    <property type="entry name" value="SUSHI"/>
    <property type="match status" value="1"/>
</dbReference>
<comment type="caution">
    <text evidence="2">Lacks conserved residue(s) required for the propagation of feature annotation.</text>
</comment>
<dbReference type="Pfam" id="PF03098">
    <property type="entry name" value="An_peroxidase"/>
    <property type="match status" value="1"/>
</dbReference>
<keyword evidence="1" id="KW-1015">Disulfide bond</keyword>
<dbReference type="EMBL" id="OU015566">
    <property type="protein sequence ID" value="CAG5103234.1"/>
    <property type="molecule type" value="Genomic_DNA"/>
</dbReference>
<evidence type="ECO:0000256" key="4">
    <source>
        <dbReference type="SAM" id="Phobius"/>
    </source>
</evidence>
<dbReference type="InterPro" id="IPR019791">
    <property type="entry name" value="Haem_peroxidase_animal"/>
</dbReference>
<evidence type="ECO:0000256" key="1">
    <source>
        <dbReference type="ARBA" id="ARBA00023157"/>
    </source>
</evidence>
<feature type="domain" description="Sushi" evidence="5">
    <location>
        <begin position="722"/>
        <end position="779"/>
    </location>
</feature>
<dbReference type="PROSITE" id="PS50292">
    <property type="entry name" value="PEROXIDASE_3"/>
    <property type="match status" value="1"/>
</dbReference>
<dbReference type="SUPFAM" id="SSF57535">
    <property type="entry name" value="Complement control module/SCR domain"/>
    <property type="match status" value="1"/>
</dbReference>
<evidence type="ECO:0000256" key="3">
    <source>
        <dbReference type="SAM" id="MobiDB-lite"/>
    </source>
</evidence>
<dbReference type="InterPro" id="IPR010255">
    <property type="entry name" value="Haem_peroxidase_sf"/>
</dbReference>
<evidence type="ECO:0000256" key="2">
    <source>
        <dbReference type="PROSITE-ProRule" id="PRU00302"/>
    </source>
</evidence>
<keyword evidence="7" id="KW-1185">Reference proteome</keyword>
<dbReference type="PRINTS" id="PR00457">
    <property type="entry name" value="ANPEROXIDASE"/>
</dbReference>
<keyword evidence="4" id="KW-1133">Transmembrane helix</keyword>
<dbReference type="Gene3D" id="2.10.70.10">
    <property type="entry name" value="Complement Module, domain 1"/>
    <property type="match status" value="1"/>
</dbReference>
<evidence type="ECO:0000313" key="6">
    <source>
        <dbReference type="EMBL" id="CAG5103234.1"/>
    </source>
</evidence>
<dbReference type="InterPro" id="IPR018097">
    <property type="entry name" value="EGF_Ca-bd_CS"/>
</dbReference>
<keyword evidence="4" id="KW-0812">Transmembrane</keyword>